<dbReference type="InterPro" id="IPR020593">
    <property type="entry name" value="G-glutamylP_reductase_CS"/>
</dbReference>
<dbReference type="GO" id="GO:0004350">
    <property type="term" value="F:glutamate-5-semialdehyde dehydrogenase activity"/>
    <property type="evidence" value="ECO:0007669"/>
    <property type="project" value="UniProtKB-UniRule"/>
</dbReference>
<dbReference type="RefSeq" id="WP_111597089.1">
    <property type="nucleotide sequence ID" value="NZ_QLLL01000003.1"/>
</dbReference>
<name>A0A327QSU3_9BACT</name>
<dbReference type="OrthoDB" id="9809970at2"/>
<comment type="pathway">
    <text evidence="1 7">Amino-acid biosynthesis; L-proline biosynthesis; L-glutamate 5-semialdehyde from L-glutamate: step 2/2.</text>
</comment>
<dbReference type="EC" id="1.2.1.41" evidence="7"/>
<keyword evidence="7" id="KW-0963">Cytoplasm</keyword>
<dbReference type="UniPathway" id="UPA00098">
    <property type="reaction ID" value="UER00360"/>
</dbReference>
<dbReference type="EMBL" id="QLLL01000003">
    <property type="protein sequence ID" value="RAJ06473.1"/>
    <property type="molecule type" value="Genomic_DNA"/>
</dbReference>
<dbReference type="InterPro" id="IPR015590">
    <property type="entry name" value="Aldehyde_DH_dom"/>
</dbReference>
<evidence type="ECO:0000256" key="4">
    <source>
        <dbReference type="ARBA" id="ARBA00022857"/>
    </source>
</evidence>
<dbReference type="PROSITE" id="PS01223">
    <property type="entry name" value="PROA"/>
    <property type="match status" value="1"/>
</dbReference>
<comment type="similarity">
    <text evidence="7">Belongs to the gamma-glutamyl phosphate reductase family.</text>
</comment>
<evidence type="ECO:0000256" key="3">
    <source>
        <dbReference type="ARBA" id="ARBA00022650"/>
    </source>
</evidence>
<comment type="subcellular location">
    <subcellularLocation>
        <location evidence="7">Cytoplasm</location>
    </subcellularLocation>
</comment>
<evidence type="ECO:0000256" key="7">
    <source>
        <dbReference type="HAMAP-Rule" id="MF_00412"/>
    </source>
</evidence>
<evidence type="ECO:0000256" key="1">
    <source>
        <dbReference type="ARBA" id="ARBA00004985"/>
    </source>
</evidence>
<dbReference type="NCBIfam" id="TIGR00407">
    <property type="entry name" value="proA"/>
    <property type="match status" value="1"/>
</dbReference>
<keyword evidence="3 7" id="KW-0641">Proline biosynthesis</keyword>
<dbReference type="InterPro" id="IPR016161">
    <property type="entry name" value="Ald_DH/histidinol_DH"/>
</dbReference>
<dbReference type="PANTHER" id="PTHR11063:SF8">
    <property type="entry name" value="DELTA-1-PYRROLINE-5-CARBOXYLATE SYNTHASE"/>
    <property type="match status" value="1"/>
</dbReference>
<sequence>MSYQAYFDRAVAASRSIVQIPTQQVDQILRDVADALEANTASILAANEKDLARMDAHDPKYDRLTLTAGRIADIAKDTRNVAGLPSPLGQEIDHRELPNGLNISRIRVPLGVTGIIYEARPNVTIDVFALCFKTGNVAILKGGSDAADSNTAIIAVIQGVLARHGVDTNIVQLLPPEREATAALLAATGYVDVLIPRGSQQLINYVRDNSKVPVIETGAGIVHTYFDETGDLAKGSNIILNAKTRRVSVCNALDCLLIHQSRLGDLPTLLQPLAEKSVLLYADKESLASLEGHYPAELLKAANPEHFGTEFLSLTLAVKTVPSFPAALEHIAQHSSKHSEAIITEDKAHQATFLHQVDAAAVYVNVSTAFTDGAQFGLGAEIGISTQKLHARGPMGLAELTSYKWLIQGDGQVRS</sequence>
<gene>
    <name evidence="7" type="primary">proA</name>
    <name evidence="9" type="ORF">LX64_01600</name>
</gene>
<dbReference type="PIRSF" id="PIRSF000151">
    <property type="entry name" value="GPR"/>
    <property type="match status" value="1"/>
</dbReference>
<evidence type="ECO:0000313" key="10">
    <source>
        <dbReference type="Proteomes" id="UP000249547"/>
    </source>
</evidence>
<organism evidence="9 10">
    <name type="scientific">Chitinophaga skermanii</name>
    <dbReference type="NCBI Taxonomy" id="331697"/>
    <lineage>
        <taxon>Bacteria</taxon>
        <taxon>Pseudomonadati</taxon>
        <taxon>Bacteroidota</taxon>
        <taxon>Chitinophagia</taxon>
        <taxon>Chitinophagales</taxon>
        <taxon>Chitinophagaceae</taxon>
        <taxon>Chitinophaga</taxon>
    </lineage>
</organism>
<keyword evidence="10" id="KW-1185">Reference proteome</keyword>
<evidence type="ECO:0000259" key="8">
    <source>
        <dbReference type="Pfam" id="PF00171"/>
    </source>
</evidence>
<comment type="catalytic activity">
    <reaction evidence="6 7">
        <text>L-glutamate 5-semialdehyde + phosphate + NADP(+) = L-glutamyl 5-phosphate + NADPH + H(+)</text>
        <dbReference type="Rhea" id="RHEA:19541"/>
        <dbReference type="ChEBI" id="CHEBI:15378"/>
        <dbReference type="ChEBI" id="CHEBI:43474"/>
        <dbReference type="ChEBI" id="CHEBI:57783"/>
        <dbReference type="ChEBI" id="CHEBI:58066"/>
        <dbReference type="ChEBI" id="CHEBI:58274"/>
        <dbReference type="ChEBI" id="CHEBI:58349"/>
        <dbReference type="EC" id="1.2.1.41"/>
    </reaction>
</comment>
<dbReference type="PANTHER" id="PTHR11063">
    <property type="entry name" value="GLUTAMATE SEMIALDEHYDE DEHYDROGENASE"/>
    <property type="match status" value="1"/>
</dbReference>
<comment type="function">
    <text evidence="7">Catalyzes the NADPH-dependent reduction of L-glutamate 5-phosphate into L-glutamate 5-semialdehyde and phosphate. The product spontaneously undergoes cyclization to form 1-pyrroline-5-carboxylate.</text>
</comment>
<evidence type="ECO:0000256" key="5">
    <source>
        <dbReference type="ARBA" id="ARBA00023002"/>
    </source>
</evidence>
<comment type="caution">
    <text evidence="9">The sequence shown here is derived from an EMBL/GenBank/DDBJ whole genome shotgun (WGS) entry which is preliminary data.</text>
</comment>
<dbReference type="GO" id="GO:0050661">
    <property type="term" value="F:NADP binding"/>
    <property type="evidence" value="ECO:0007669"/>
    <property type="project" value="InterPro"/>
</dbReference>
<dbReference type="InterPro" id="IPR016163">
    <property type="entry name" value="Ald_DH_C"/>
</dbReference>
<dbReference type="SUPFAM" id="SSF53720">
    <property type="entry name" value="ALDH-like"/>
    <property type="match status" value="1"/>
</dbReference>
<keyword evidence="4 7" id="KW-0521">NADP</keyword>
<evidence type="ECO:0000256" key="6">
    <source>
        <dbReference type="ARBA" id="ARBA00049024"/>
    </source>
</evidence>
<dbReference type="Pfam" id="PF00171">
    <property type="entry name" value="Aldedh"/>
    <property type="match status" value="1"/>
</dbReference>
<feature type="domain" description="Aldehyde dehydrogenase" evidence="8">
    <location>
        <begin position="5"/>
        <end position="266"/>
    </location>
</feature>
<keyword evidence="5 7" id="KW-0560">Oxidoreductase</keyword>
<evidence type="ECO:0000256" key="2">
    <source>
        <dbReference type="ARBA" id="ARBA00022605"/>
    </source>
</evidence>
<dbReference type="Gene3D" id="3.40.605.10">
    <property type="entry name" value="Aldehyde Dehydrogenase, Chain A, domain 1"/>
    <property type="match status" value="1"/>
</dbReference>
<keyword evidence="2 7" id="KW-0028">Amino-acid biosynthesis</keyword>
<dbReference type="Gene3D" id="3.40.309.10">
    <property type="entry name" value="Aldehyde Dehydrogenase, Chain A, domain 2"/>
    <property type="match status" value="1"/>
</dbReference>
<dbReference type="GO" id="GO:0005737">
    <property type="term" value="C:cytoplasm"/>
    <property type="evidence" value="ECO:0007669"/>
    <property type="project" value="UniProtKB-SubCell"/>
</dbReference>
<dbReference type="CDD" id="cd07079">
    <property type="entry name" value="ALDH_F18-19_ProA-GPR"/>
    <property type="match status" value="1"/>
</dbReference>
<dbReference type="InterPro" id="IPR000965">
    <property type="entry name" value="GPR_dom"/>
</dbReference>
<reference evidence="9 10" key="1">
    <citation type="submission" date="2018-06" db="EMBL/GenBank/DDBJ databases">
        <title>Genomic Encyclopedia of Archaeal and Bacterial Type Strains, Phase II (KMG-II): from individual species to whole genera.</title>
        <authorList>
            <person name="Goeker M."/>
        </authorList>
    </citation>
    <scope>NUCLEOTIDE SEQUENCE [LARGE SCALE GENOMIC DNA]</scope>
    <source>
        <strain evidence="9 10">DSM 23857</strain>
    </source>
</reference>
<dbReference type="InterPro" id="IPR012134">
    <property type="entry name" value="Glu-5-SA_DH"/>
</dbReference>
<dbReference type="NCBIfam" id="NF001221">
    <property type="entry name" value="PRK00197.1"/>
    <property type="match status" value="1"/>
</dbReference>
<accession>A0A327QSU3</accession>
<dbReference type="GO" id="GO:0055129">
    <property type="term" value="P:L-proline biosynthetic process"/>
    <property type="evidence" value="ECO:0007669"/>
    <property type="project" value="UniProtKB-UniRule"/>
</dbReference>
<proteinExistence type="inferred from homology"/>
<dbReference type="HAMAP" id="MF_00412">
    <property type="entry name" value="ProA"/>
    <property type="match status" value="1"/>
</dbReference>
<dbReference type="InterPro" id="IPR016162">
    <property type="entry name" value="Ald_DH_N"/>
</dbReference>
<dbReference type="Proteomes" id="UP000249547">
    <property type="component" value="Unassembled WGS sequence"/>
</dbReference>
<dbReference type="AlphaFoldDB" id="A0A327QSU3"/>
<protein>
    <recommendedName>
        <fullName evidence="7">Gamma-glutamyl phosphate reductase</fullName>
        <shortName evidence="7">GPR</shortName>
        <ecNumber evidence="7">1.2.1.41</ecNumber>
    </recommendedName>
    <alternativeName>
        <fullName evidence="7">Glutamate-5-semialdehyde dehydrogenase</fullName>
    </alternativeName>
    <alternativeName>
        <fullName evidence="7">Glutamyl-gamma-semialdehyde dehydrogenase</fullName>
        <shortName evidence="7">GSA dehydrogenase</shortName>
    </alternativeName>
</protein>
<evidence type="ECO:0000313" key="9">
    <source>
        <dbReference type="EMBL" id="RAJ06473.1"/>
    </source>
</evidence>